<accession>A0ABM7PEI8</accession>
<dbReference type="EMBL" id="AP024488">
    <property type="protein sequence ID" value="BCS95481.1"/>
    <property type="molecule type" value="Genomic_DNA"/>
</dbReference>
<dbReference type="SUPFAM" id="SSF55961">
    <property type="entry name" value="Bet v1-like"/>
    <property type="match status" value="1"/>
</dbReference>
<dbReference type="Gene3D" id="3.30.530.20">
    <property type="match status" value="1"/>
</dbReference>
<proteinExistence type="predicted"/>
<evidence type="ECO:0008006" key="3">
    <source>
        <dbReference type="Google" id="ProtNLM"/>
    </source>
</evidence>
<dbReference type="InterPro" id="IPR023393">
    <property type="entry name" value="START-like_dom_sf"/>
</dbReference>
<keyword evidence="2" id="KW-1185">Reference proteome</keyword>
<protein>
    <recommendedName>
        <fullName evidence="3">Polyketide cyclase / dehydrase and lipid transport</fullName>
    </recommendedName>
</protein>
<sequence length="168" mass="19682">MRQVDVMWSWVDRWRWYRFEEEWVVDAPVETVWDGMVHVEEWPRWWEGLEFTDSPDQLPVGMEGKHYTTRWKGPLPYGLDIHAVIREASTHDSISADIHGDIEGRCTCRIEESQLGTRGVFSLDVRTTKPWMSLLSPFLKGYFSENHNRLMAKGMRGFTRHLSKGAVA</sequence>
<gene>
    <name evidence="1" type="ORF">DSLASN_11130</name>
</gene>
<evidence type="ECO:0000313" key="1">
    <source>
        <dbReference type="EMBL" id="BCS95481.1"/>
    </source>
</evidence>
<reference evidence="1 2" key="1">
    <citation type="submission" date="2021-02" db="EMBL/GenBank/DDBJ databases">
        <title>Complete genome of Desulfoluna sp. strain ASN36.</title>
        <authorList>
            <person name="Takahashi A."/>
            <person name="Kojima H."/>
            <person name="Fukui M."/>
        </authorList>
    </citation>
    <scope>NUCLEOTIDE SEQUENCE [LARGE SCALE GENOMIC DNA]</scope>
    <source>
        <strain evidence="1 2">ASN36</strain>
    </source>
</reference>
<dbReference type="RefSeq" id="WP_236891726.1">
    <property type="nucleotide sequence ID" value="NZ_AP024488.1"/>
</dbReference>
<evidence type="ECO:0000313" key="2">
    <source>
        <dbReference type="Proteomes" id="UP001320148"/>
    </source>
</evidence>
<dbReference type="InterPro" id="IPR019587">
    <property type="entry name" value="Polyketide_cyclase/dehydratase"/>
</dbReference>
<organism evidence="1 2">
    <name type="scientific">Desulfoluna limicola</name>
    <dbReference type="NCBI Taxonomy" id="2810562"/>
    <lineage>
        <taxon>Bacteria</taxon>
        <taxon>Pseudomonadati</taxon>
        <taxon>Thermodesulfobacteriota</taxon>
        <taxon>Desulfobacteria</taxon>
        <taxon>Desulfobacterales</taxon>
        <taxon>Desulfolunaceae</taxon>
        <taxon>Desulfoluna</taxon>
    </lineage>
</organism>
<dbReference type="Proteomes" id="UP001320148">
    <property type="component" value="Chromosome"/>
</dbReference>
<dbReference type="Pfam" id="PF10604">
    <property type="entry name" value="Polyketide_cyc2"/>
    <property type="match status" value="1"/>
</dbReference>
<name>A0ABM7PEI8_9BACT</name>